<name>A0ACC5PXA0_ENTAG</name>
<evidence type="ECO:0000313" key="1">
    <source>
        <dbReference type="EMBL" id="MBD8128980.1"/>
    </source>
</evidence>
<reference evidence="1 2" key="1">
    <citation type="journal article" date="2020" name="FEMS Microbiol. Ecol.">
        <title>Temporal dynamics of bacterial communities during seed development and maturation.</title>
        <authorList>
            <person name="Chesneau G."/>
            <person name="Torres-Cortes G."/>
            <person name="Briand M."/>
            <person name="Darrasse A."/>
            <person name="Preveaux A."/>
            <person name="Marais C."/>
            <person name="Jacques M.A."/>
            <person name="Shade A."/>
            <person name="Barret M."/>
        </authorList>
    </citation>
    <scope>NUCLEOTIDE SEQUENCE [LARGE SCALE GENOMIC DNA]</scope>
    <source>
        <strain evidence="1 2">CFBP13709</strain>
    </source>
</reference>
<dbReference type="EMBL" id="JACYNR010000028">
    <property type="protein sequence ID" value="MBD8128980.1"/>
    <property type="molecule type" value="Genomic_DNA"/>
</dbReference>
<keyword evidence="2" id="KW-1185">Reference proteome</keyword>
<organism evidence="1 2">
    <name type="scientific">Enterobacter agglomerans</name>
    <name type="common">Erwinia herbicola</name>
    <name type="synonym">Pantoea agglomerans</name>
    <dbReference type="NCBI Taxonomy" id="549"/>
    <lineage>
        <taxon>Bacteria</taxon>
        <taxon>Pseudomonadati</taxon>
        <taxon>Pseudomonadota</taxon>
        <taxon>Gammaproteobacteria</taxon>
        <taxon>Enterobacterales</taxon>
        <taxon>Erwiniaceae</taxon>
        <taxon>Pantoea</taxon>
        <taxon>Pantoea agglomerans group</taxon>
    </lineage>
</organism>
<comment type="caution">
    <text evidence="1">The sequence shown here is derived from an EMBL/GenBank/DDBJ whole genome shotgun (WGS) entry which is preliminary data.</text>
</comment>
<sequence length="102" mass="11908">MSDDPLYAWLKSGDYMPPEFRDFHDQKDLFKAMHNTIQNANDNGNARDGHIYVVDTFLWYMARCGYTLQKCRKGLPFKEFDEELSQYRSDLAASMNSIMPPS</sequence>
<gene>
    <name evidence="1" type="ORF">IFT41_23060</name>
</gene>
<accession>A0ACC5PXA0</accession>
<dbReference type="Proteomes" id="UP000610459">
    <property type="component" value="Unassembled WGS sequence"/>
</dbReference>
<protein>
    <submittedName>
        <fullName evidence="1">Uncharacterized protein</fullName>
    </submittedName>
</protein>
<evidence type="ECO:0000313" key="2">
    <source>
        <dbReference type="Proteomes" id="UP000610459"/>
    </source>
</evidence>
<proteinExistence type="predicted"/>